<evidence type="ECO:0000256" key="4">
    <source>
        <dbReference type="ARBA" id="ARBA00022840"/>
    </source>
</evidence>
<gene>
    <name evidence="6" type="ORF">NGM29_18065</name>
</gene>
<evidence type="ECO:0000256" key="3">
    <source>
        <dbReference type="ARBA" id="ARBA00022741"/>
    </source>
</evidence>
<evidence type="ECO:0000313" key="6">
    <source>
        <dbReference type="EMBL" id="UTF53646.1"/>
    </source>
</evidence>
<dbReference type="FunFam" id="3.40.50.300:FF:000016">
    <property type="entry name" value="Oligopeptide ABC transporter ATP-binding component"/>
    <property type="match status" value="1"/>
</dbReference>
<comment type="similarity">
    <text evidence="1">Belongs to the ABC transporter superfamily.</text>
</comment>
<organism evidence="6 7">
    <name type="scientific">Natronosalvus rutilus</name>
    <dbReference type="NCBI Taxonomy" id="2953753"/>
    <lineage>
        <taxon>Archaea</taxon>
        <taxon>Methanobacteriati</taxon>
        <taxon>Methanobacteriota</taxon>
        <taxon>Stenosarchaea group</taxon>
        <taxon>Halobacteria</taxon>
        <taxon>Halobacteriales</taxon>
        <taxon>Natrialbaceae</taxon>
        <taxon>Natronosalvus</taxon>
    </lineage>
</organism>
<sequence length="440" mass="49072">MNAPGSNPLLEVRDLEKHYPITKGVLKREVGRVRAVDGIDITVERGQTVGLVGESGCGKSTAATTILQLEEATGGQVLFDGEDVTEFGKRDMKRFRRRAQMIFQDPDSSFDPRMSIGESVAEPLLVNGMDDRQRRRRIVEQLLVRVGLQASDADRYPHEFSGGQKQRIALARALSVNPDLLVADEPVSALDVSIQAEILSIMEELQREFGLGILIISHNLGVIREICDRVGVMYLGQIVEEGPTEEIFNDPQHPYTRALISSIPVPDPHLSRDEVSLSGDVPSPSNPPKGCRFHTRCPEVIQPDAYDFDQETWRHFVDYKYRVQDGSLDAQSIRESVVTEEDAYDEPNEVPFEAFESRLRTEFSIPAPLPDERAEDVLERSIRSVYDGDLEAAASLLREEFETVCRQETPAEVHVTSDHRAACHLAEAETAVETPAHSSD</sequence>
<accession>A0A9E7NA38</accession>
<dbReference type="GeneID" id="73291993"/>
<reference evidence="6" key="1">
    <citation type="submission" date="2022-06" db="EMBL/GenBank/DDBJ databases">
        <title>Diverse halophilic archaea isolated from saline environments.</title>
        <authorList>
            <person name="Cui H.-L."/>
        </authorList>
    </citation>
    <scope>NUCLEOTIDE SEQUENCE</scope>
    <source>
        <strain evidence="6">WLHS1</strain>
    </source>
</reference>
<dbReference type="CDD" id="cd03257">
    <property type="entry name" value="ABC_NikE_OppD_transporters"/>
    <property type="match status" value="1"/>
</dbReference>
<name>A0A9E7NA38_9EURY</name>
<dbReference type="InterPro" id="IPR003439">
    <property type="entry name" value="ABC_transporter-like_ATP-bd"/>
</dbReference>
<dbReference type="PANTHER" id="PTHR43776">
    <property type="entry name" value="TRANSPORT ATP-BINDING PROTEIN"/>
    <property type="match status" value="1"/>
</dbReference>
<dbReference type="InterPro" id="IPR013563">
    <property type="entry name" value="Oligopep_ABC_C"/>
</dbReference>
<proteinExistence type="inferred from homology"/>
<dbReference type="PROSITE" id="PS50893">
    <property type="entry name" value="ABC_TRANSPORTER_2"/>
    <property type="match status" value="1"/>
</dbReference>
<dbReference type="InterPro" id="IPR017871">
    <property type="entry name" value="ABC_transporter-like_CS"/>
</dbReference>
<keyword evidence="4 6" id="KW-0067">ATP-binding</keyword>
<dbReference type="GO" id="GO:0016887">
    <property type="term" value="F:ATP hydrolysis activity"/>
    <property type="evidence" value="ECO:0007669"/>
    <property type="project" value="InterPro"/>
</dbReference>
<dbReference type="RefSeq" id="WP_254158171.1">
    <property type="nucleotide sequence ID" value="NZ_CP100355.1"/>
</dbReference>
<dbReference type="GO" id="GO:0055085">
    <property type="term" value="P:transmembrane transport"/>
    <property type="evidence" value="ECO:0007669"/>
    <property type="project" value="UniProtKB-ARBA"/>
</dbReference>
<dbReference type="SMART" id="SM00382">
    <property type="entry name" value="AAA"/>
    <property type="match status" value="1"/>
</dbReference>
<dbReference type="KEGG" id="sawl:NGM29_18065"/>
<dbReference type="GO" id="GO:0015833">
    <property type="term" value="P:peptide transport"/>
    <property type="evidence" value="ECO:0007669"/>
    <property type="project" value="InterPro"/>
</dbReference>
<dbReference type="EMBL" id="CP100355">
    <property type="protein sequence ID" value="UTF53646.1"/>
    <property type="molecule type" value="Genomic_DNA"/>
</dbReference>
<dbReference type="GO" id="GO:0005524">
    <property type="term" value="F:ATP binding"/>
    <property type="evidence" value="ECO:0007669"/>
    <property type="project" value="UniProtKB-KW"/>
</dbReference>
<dbReference type="PROSITE" id="PS00211">
    <property type="entry name" value="ABC_TRANSPORTER_1"/>
    <property type="match status" value="1"/>
</dbReference>
<evidence type="ECO:0000256" key="1">
    <source>
        <dbReference type="ARBA" id="ARBA00005417"/>
    </source>
</evidence>
<dbReference type="InterPro" id="IPR003593">
    <property type="entry name" value="AAA+_ATPase"/>
</dbReference>
<feature type="domain" description="ABC transporter" evidence="5">
    <location>
        <begin position="10"/>
        <end position="260"/>
    </location>
</feature>
<dbReference type="NCBIfam" id="TIGR01727">
    <property type="entry name" value="oligo_HPY"/>
    <property type="match status" value="1"/>
</dbReference>
<protein>
    <submittedName>
        <fullName evidence="6">ATP-binding cassette domain-containing protein</fullName>
    </submittedName>
</protein>
<dbReference type="InterPro" id="IPR050319">
    <property type="entry name" value="ABC_transp_ATP-bind"/>
</dbReference>
<evidence type="ECO:0000313" key="7">
    <source>
        <dbReference type="Proteomes" id="UP001056855"/>
    </source>
</evidence>
<dbReference type="InterPro" id="IPR027417">
    <property type="entry name" value="P-loop_NTPase"/>
</dbReference>
<keyword evidence="7" id="KW-1185">Reference proteome</keyword>
<keyword evidence="3" id="KW-0547">Nucleotide-binding</keyword>
<dbReference type="SUPFAM" id="SSF52540">
    <property type="entry name" value="P-loop containing nucleoside triphosphate hydrolases"/>
    <property type="match status" value="1"/>
</dbReference>
<dbReference type="AlphaFoldDB" id="A0A9E7NA38"/>
<dbReference type="Gene3D" id="3.40.50.300">
    <property type="entry name" value="P-loop containing nucleotide triphosphate hydrolases"/>
    <property type="match status" value="1"/>
</dbReference>
<keyword evidence="2" id="KW-0813">Transport</keyword>
<evidence type="ECO:0000259" key="5">
    <source>
        <dbReference type="PROSITE" id="PS50893"/>
    </source>
</evidence>
<dbReference type="Proteomes" id="UP001056855">
    <property type="component" value="Chromosome"/>
</dbReference>
<evidence type="ECO:0000256" key="2">
    <source>
        <dbReference type="ARBA" id="ARBA00022448"/>
    </source>
</evidence>
<dbReference type="Pfam" id="PF08352">
    <property type="entry name" value="oligo_HPY"/>
    <property type="match status" value="1"/>
</dbReference>
<dbReference type="Pfam" id="PF00005">
    <property type="entry name" value="ABC_tran"/>
    <property type="match status" value="1"/>
</dbReference>
<dbReference type="PANTHER" id="PTHR43776:SF7">
    <property type="entry name" value="D,D-DIPEPTIDE TRANSPORT ATP-BINDING PROTEIN DDPF-RELATED"/>
    <property type="match status" value="1"/>
</dbReference>